<evidence type="ECO:0000256" key="4">
    <source>
        <dbReference type="SAM" id="SignalP"/>
    </source>
</evidence>
<evidence type="ECO:0000313" key="7">
    <source>
        <dbReference type="EnsemblProtists" id="EKX43641"/>
    </source>
</evidence>
<gene>
    <name evidence="6" type="ORF">GUITHDRAFT_110437</name>
</gene>
<proteinExistence type="predicted"/>
<dbReference type="GO" id="GO:0017136">
    <property type="term" value="F:histone deacetylase activity, NAD-dependent"/>
    <property type="evidence" value="ECO:0007669"/>
    <property type="project" value="TreeGrafter"/>
</dbReference>
<reference evidence="8" key="2">
    <citation type="submission" date="2012-11" db="EMBL/GenBank/DDBJ databases">
        <authorList>
            <person name="Kuo A."/>
            <person name="Curtis B.A."/>
            <person name="Tanifuji G."/>
            <person name="Burki F."/>
            <person name="Gruber A."/>
            <person name="Irimia M."/>
            <person name="Maruyama S."/>
            <person name="Arias M.C."/>
            <person name="Ball S.G."/>
            <person name="Gile G.H."/>
            <person name="Hirakawa Y."/>
            <person name="Hopkins J.F."/>
            <person name="Rensing S.A."/>
            <person name="Schmutz J."/>
            <person name="Symeonidi A."/>
            <person name="Elias M."/>
            <person name="Eveleigh R.J."/>
            <person name="Herman E.K."/>
            <person name="Klute M.J."/>
            <person name="Nakayama T."/>
            <person name="Obornik M."/>
            <person name="Reyes-Prieto A."/>
            <person name="Armbrust E.V."/>
            <person name="Aves S.J."/>
            <person name="Beiko R.G."/>
            <person name="Coutinho P."/>
            <person name="Dacks J.B."/>
            <person name="Durnford D.G."/>
            <person name="Fast N.M."/>
            <person name="Green B.R."/>
            <person name="Grisdale C."/>
            <person name="Hempe F."/>
            <person name="Henrissat B."/>
            <person name="Hoppner M.P."/>
            <person name="Ishida K.-I."/>
            <person name="Kim E."/>
            <person name="Koreny L."/>
            <person name="Kroth P.G."/>
            <person name="Liu Y."/>
            <person name="Malik S.-B."/>
            <person name="Maier U.G."/>
            <person name="McRose D."/>
            <person name="Mock T."/>
            <person name="Neilson J.A."/>
            <person name="Onodera N.T."/>
            <person name="Poole A.M."/>
            <person name="Pritham E.J."/>
            <person name="Richards T.A."/>
            <person name="Rocap G."/>
            <person name="Roy S.W."/>
            <person name="Sarai C."/>
            <person name="Schaack S."/>
            <person name="Shirato S."/>
            <person name="Slamovits C.H."/>
            <person name="Spencer D.F."/>
            <person name="Suzuki S."/>
            <person name="Worden A.Z."/>
            <person name="Zauner S."/>
            <person name="Barry K."/>
            <person name="Bell C."/>
            <person name="Bharti A.K."/>
            <person name="Crow J.A."/>
            <person name="Grimwood J."/>
            <person name="Kramer R."/>
            <person name="Lindquist E."/>
            <person name="Lucas S."/>
            <person name="Salamov A."/>
            <person name="McFadden G.I."/>
            <person name="Lane C.E."/>
            <person name="Keeling P.J."/>
            <person name="Gray M.W."/>
            <person name="Grigoriev I.V."/>
            <person name="Archibald J.M."/>
        </authorList>
    </citation>
    <scope>NUCLEOTIDE SEQUENCE</scope>
    <source>
        <strain evidence="8">CCMP2712</strain>
    </source>
</reference>
<feature type="chain" id="PRO_5008770886" description="Deacetylase sirtuin-type domain-containing protein" evidence="4">
    <location>
        <begin position="23"/>
        <end position="306"/>
    </location>
</feature>
<dbReference type="PANTHER" id="PTHR11085:SF10">
    <property type="entry name" value="NAD-DEPENDENT PROTEIN DEACYLASE SIRTUIN-5, MITOCHONDRIAL-RELATED"/>
    <property type="match status" value="1"/>
</dbReference>
<dbReference type="Pfam" id="PF02146">
    <property type="entry name" value="SIR2"/>
    <property type="match status" value="1"/>
</dbReference>
<comment type="caution">
    <text evidence="3">Lacks conserved residue(s) required for the propagation of feature annotation.</text>
</comment>
<keyword evidence="8" id="KW-1185">Reference proteome</keyword>
<accession>L1J554</accession>
<dbReference type="InterPro" id="IPR029035">
    <property type="entry name" value="DHS-like_NAD/FAD-binding_dom"/>
</dbReference>
<dbReference type="GO" id="GO:0070403">
    <property type="term" value="F:NAD+ binding"/>
    <property type="evidence" value="ECO:0007669"/>
    <property type="project" value="InterPro"/>
</dbReference>
<dbReference type="Proteomes" id="UP000011087">
    <property type="component" value="Unassembled WGS sequence"/>
</dbReference>
<keyword evidence="4" id="KW-0732">Signal</keyword>
<dbReference type="OrthoDB" id="424302at2759"/>
<sequence length="306" mass="34483">MIAAKAILRATHLLVTAGAGMSADSGLPTYDKIADNMAYKSRDLNYADLCRPQLLRSDACLALGFWGSCFNLYKTTRPHDGYHILKEWCAMNKDSYVYTSNVDGHFLAAGFNEQRICEVHGRVSKWISLTKDDEDITMLPDGHRFRVDETDMRLLGDEQDTESLRAAGVPVDKHGNMMRPAVLMFDDEPELLLKHLKVDQDKYQVWEAQMEEELVNNELSRLVILEIGCGQRVPCVRQESECVLDDVARRMGLEESGNPSWYDSDCSIPRALLIRINPDFPSNHQNPHLTLPVQGPALASLIGENF</sequence>
<evidence type="ECO:0000259" key="5">
    <source>
        <dbReference type="PROSITE" id="PS50305"/>
    </source>
</evidence>
<dbReference type="HOGENOM" id="CLU_023643_2_0_1"/>
<dbReference type="InterPro" id="IPR003000">
    <property type="entry name" value="Sirtuin"/>
</dbReference>
<protein>
    <recommendedName>
        <fullName evidence="5">Deacetylase sirtuin-type domain-containing protein</fullName>
    </recommendedName>
</protein>
<dbReference type="SUPFAM" id="SSF52467">
    <property type="entry name" value="DHS-like NAD/FAD-binding domain"/>
    <property type="match status" value="1"/>
</dbReference>
<evidence type="ECO:0000256" key="3">
    <source>
        <dbReference type="PROSITE-ProRule" id="PRU00236"/>
    </source>
</evidence>
<keyword evidence="2" id="KW-0520">NAD</keyword>
<evidence type="ECO:0000313" key="8">
    <source>
        <dbReference type="Proteomes" id="UP000011087"/>
    </source>
</evidence>
<dbReference type="InterPro" id="IPR050134">
    <property type="entry name" value="NAD-dep_sirtuin_deacylases"/>
</dbReference>
<reference evidence="7" key="3">
    <citation type="submission" date="2015-06" db="UniProtKB">
        <authorList>
            <consortium name="EnsemblProtists"/>
        </authorList>
    </citation>
    <scope>IDENTIFICATION</scope>
</reference>
<feature type="signal peptide" evidence="4">
    <location>
        <begin position="1"/>
        <end position="22"/>
    </location>
</feature>
<dbReference type="EMBL" id="JH993009">
    <property type="protein sequence ID" value="EKX43641.1"/>
    <property type="molecule type" value="Genomic_DNA"/>
</dbReference>
<dbReference type="OMA" id="EDRYIAW"/>
<dbReference type="CDD" id="cd00296">
    <property type="entry name" value="SIR2"/>
    <property type="match status" value="1"/>
</dbReference>
<organism evidence="6">
    <name type="scientific">Guillardia theta (strain CCMP2712)</name>
    <name type="common">Cryptophyte</name>
    <dbReference type="NCBI Taxonomy" id="905079"/>
    <lineage>
        <taxon>Eukaryota</taxon>
        <taxon>Cryptophyceae</taxon>
        <taxon>Pyrenomonadales</taxon>
        <taxon>Geminigeraceae</taxon>
        <taxon>Guillardia</taxon>
    </lineage>
</organism>
<dbReference type="PROSITE" id="PS50305">
    <property type="entry name" value="SIRTUIN"/>
    <property type="match status" value="1"/>
</dbReference>
<dbReference type="EnsemblProtists" id="EKX43641">
    <property type="protein sequence ID" value="EKX43641"/>
    <property type="gene ID" value="GUITHDRAFT_110437"/>
</dbReference>
<feature type="domain" description="Deacetylase sirtuin-type" evidence="5">
    <location>
        <begin position="1"/>
        <end position="306"/>
    </location>
</feature>
<evidence type="ECO:0000256" key="2">
    <source>
        <dbReference type="ARBA" id="ARBA00023027"/>
    </source>
</evidence>
<dbReference type="GeneID" id="17300344"/>
<dbReference type="PANTHER" id="PTHR11085">
    <property type="entry name" value="NAD-DEPENDENT PROTEIN DEACYLASE SIRTUIN-5, MITOCHONDRIAL-RELATED"/>
    <property type="match status" value="1"/>
</dbReference>
<dbReference type="eggNOG" id="ENOG502QTSC">
    <property type="taxonomic scope" value="Eukaryota"/>
</dbReference>
<dbReference type="InterPro" id="IPR026590">
    <property type="entry name" value="Ssirtuin_cat_dom"/>
</dbReference>
<keyword evidence="1" id="KW-0808">Transferase</keyword>
<name>L1J554_GUITC</name>
<dbReference type="RefSeq" id="XP_005830621.1">
    <property type="nucleotide sequence ID" value="XM_005830564.1"/>
</dbReference>
<evidence type="ECO:0000313" key="6">
    <source>
        <dbReference type="EMBL" id="EKX43641.1"/>
    </source>
</evidence>
<reference evidence="6 8" key="1">
    <citation type="journal article" date="2012" name="Nature">
        <title>Algal genomes reveal evolutionary mosaicism and the fate of nucleomorphs.</title>
        <authorList>
            <consortium name="DOE Joint Genome Institute"/>
            <person name="Curtis B.A."/>
            <person name="Tanifuji G."/>
            <person name="Burki F."/>
            <person name="Gruber A."/>
            <person name="Irimia M."/>
            <person name="Maruyama S."/>
            <person name="Arias M.C."/>
            <person name="Ball S.G."/>
            <person name="Gile G.H."/>
            <person name="Hirakawa Y."/>
            <person name="Hopkins J.F."/>
            <person name="Kuo A."/>
            <person name="Rensing S.A."/>
            <person name="Schmutz J."/>
            <person name="Symeonidi A."/>
            <person name="Elias M."/>
            <person name="Eveleigh R.J."/>
            <person name="Herman E.K."/>
            <person name="Klute M.J."/>
            <person name="Nakayama T."/>
            <person name="Obornik M."/>
            <person name="Reyes-Prieto A."/>
            <person name="Armbrust E.V."/>
            <person name="Aves S.J."/>
            <person name="Beiko R.G."/>
            <person name="Coutinho P."/>
            <person name="Dacks J.B."/>
            <person name="Durnford D.G."/>
            <person name="Fast N.M."/>
            <person name="Green B.R."/>
            <person name="Grisdale C.J."/>
            <person name="Hempel F."/>
            <person name="Henrissat B."/>
            <person name="Hoppner M.P."/>
            <person name="Ishida K."/>
            <person name="Kim E."/>
            <person name="Koreny L."/>
            <person name="Kroth P.G."/>
            <person name="Liu Y."/>
            <person name="Malik S.B."/>
            <person name="Maier U.G."/>
            <person name="McRose D."/>
            <person name="Mock T."/>
            <person name="Neilson J.A."/>
            <person name="Onodera N.T."/>
            <person name="Poole A.M."/>
            <person name="Pritham E.J."/>
            <person name="Richards T.A."/>
            <person name="Rocap G."/>
            <person name="Roy S.W."/>
            <person name="Sarai C."/>
            <person name="Schaack S."/>
            <person name="Shirato S."/>
            <person name="Slamovits C.H."/>
            <person name="Spencer D.F."/>
            <person name="Suzuki S."/>
            <person name="Worden A.Z."/>
            <person name="Zauner S."/>
            <person name="Barry K."/>
            <person name="Bell C."/>
            <person name="Bharti A.K."/>
            <person name="Crow J.A."/>
            <person name="Grimwood J."/>
            <person name="Kramer R."/>
            <person name="Lindquist E."/>
            <person name="Lucas S."/>
            <person name="Salamov A."/>
            <person name="McFadden G.I."/>
            <person name="Lane C.E."/>
            <person name="Keeling P.J."/>
            <person name="Gray M.W."/>
            <person name="Grigoriev I.V."/>
            <person name="Archibald J.M."/>
        </authorList>
    </citation>
    <scope>NUCLEOTIDE SEQUENCE</scope>
    <source>
        <strain evidence="6 8">CCMP2712</strain>
    </source>
</reference>
<dbReference type="PaxDb" id="55529-EKX43641"/>
<dbReference type="Gene3D" id="3.40.50.1220">
    <property type="entry name" value="TPP-binding domain"/>
    <property type="match status" value="1"/>
</dbReference>
<evidence type="ECO:0000256" key="1">
    <source>
        <dbReference type="ARBA" id="ARBA00022679"/>
    </source>
</evidence>
<dbReference type="KEGG" id="gtt:GUITHDRAFT_110437"/>
<dbReference type="AlphaFoldDB" id="L1J554"/>